<protein>
    <recommendedName>
        <fullName evidence="3">Prolyl 4-hydroxylase alpha subunit Fe(2+) 2OG dioxygenase domain-containing protein</fullName>
    </recommendedName>
</protein>
<organism evidence="2">
    <name type="scientific">Pyramimonas obovata</name>
    <dbReference type="NCBI Taxonomy" id="1411642"/>
    <lineage>
        <taxon>Eukaryota</taxon>
        <taxon>Viridiplantae</taxon>
        <taxon>Chlorophyta</taxon>
        <taxon>Pyramimonadophyceae</taxon>
        <taxon>Pyramimonadales</taxon>
        <taxon>Pyramimonadaceae</taxon>
        <taxon>Pyramimonas</taxon>
        <taxon>Pyramimonas incertae sedis</taxon>
    </lineage>
</organism>
<feature type="signal peptide" evidence="1">
    <location>
        <begin position="1"/>
        <end position="27"/>
    </location>
</feature>
<keyword evidence="1" id="KW-0732">Signal</keyword>
<gene>
    <name evidence="2" type="ORF">POBO1169_LOCUS7801</name>
</gene>
<name>A0A7S0NAV4_9CHLO</name>
<reference evidence="2" key="1">
    <citation type="submission" date="2021-01" db="EMBL/GenBank/DDBJ databases">
        <authorList>
            <person name="Corre E."/>
            <person name="Pelletier E."/>
            <person name="Niang G."/>
            <person name="Scheremetjew M."/>
            <person name="Finn R."/>
            <person name="Kale V."/>
            <person name="Holt S."/>
            <person name="Cochrane G."/>
            <person name="Meng A."/>
            <person name="Brown T."/>
            <person name="Cohen L."/>
        </authorList>
    </citation>
    <scope>NUCLEOTIDE SEQUENCE</scope>
    <source>
        <strain evidence="2">CCMP722</strain>
    </source>
</reference>
<evidence type="ECO:0000313" key="2">
    <source>
        <dbReference type="EMBL" id="CAD8664468.1"/>
    </source>
</evidence>
<proteinExistence type="predicted"/>
<evidence type="ECO:0000256" key="1">
    <source>
        <dbReference type="SAM" id="SignalP"/>
    </source>
</evidence>
<evidence type="ECO:0008006" key="3">
    <source>
        <dbReference type="Google" id="ProtNLM"/>
    </source>
</evidence>
<dbReference type="EMBL" id="HBFA01015161">
    <property type="protein sequence ID" value="CAD8664468.1"/>
    <property type="molecule type" value="Transcribed_RNA"/>
</dbReference>
<accession>A0A7S0NAV4</accession>
<feature type="chain" id="PRO_5030656715" description="Prolyl 4-hydroxylase alpha subunit Fe(2+) 2OG dioxygenase domain-containing protein" evidence="1">
    <location>
        <begin position="28"/>
        <end position="349"/>
    </location>
</feature>
<dbReference type="AlphaFoldDB" id="A0A7S0NAV4"/>
<dbReference type="Gene3D" id="2.60.120.620">
    <property type="entry name" value="q2cbj1_9rhob like domain"/>
    <property type="match status" value="1"/>
</dbReference>
<sequence>MGEYKGSLAGALCALVFLCSGAGVVTAQTDFNSVFPQTTQYDPDPSGVYDVNPAQAPIIKPAANPETCQVLPHHVDYTVNRLANSVTIKAPFEHTVIHDVFHPELYACMLAHLPKAGANYGGTISKGLRNYFKVMDRAMGGYAVPKPFMRSQAKYLLPTFESFWRQFSGAFSGTEFRDKWLDLFKSTLSMRFPQLKKDTEANRFYYRMDMARDGLNYFINPHTDSVAKVVTILYYMPLDASHPELGTVAFRSNKGLKDDGRGMTWKPEMGNFKKYFTPVTQGAFVPNTVFAFAPCTSAWHGVYHVPTALQRDTLQGFISMDLTKKDKSKQNSLKVAQSKGIVKGRCTGG</sequence>